<dbReference type="Proteomes" id="UP000265930">
    <property type="component" value="Unassembled WGS sequence"/>
</dbReference>
<sequence>MINLSKLENCFKVAKETNQKFIGVLIQMKGFKKSELIINERENFDNKLVYYKRAYNEDLTLKTFNEIKIIGYAFGENIQDIYEYLKNNDN</sequence>
<proteinExistence type="predicted"/>
<name>A0A399IMI3_9CLOT</name>
<dbReference type="EMBL" id="QXDJ01000003">
    <property type="protein sequence ID" value="RII34318.1"/>
    <property type="molecule type" value="Genomic_DNA"/>
</dbReference>
<dbReference type="RefSeq" id="WP_119367085.1">
    <property type="nucleotide sequence ID" value="NZ_QXDJ01000003.1"/>
</dbReference>
<accession>A0A399IMI3</accession>
<protein>
    <submittedName>
        <fullName evidence="1">Uncharacterized protein</fullName>
    </submittedName>
</protein>
<dbReference type="AlphaFoldDB" id="A0A399IMI3"/>
<evidence type="ECO:0000313" key="1">
    <source>
        <dbReference type="EMBL" id="RII34318.1"/>
    </source>
</evidence>
<evidence type="ECO:0000313" key="2">
    <source>
        <dbReference type="Proteomes" id="UP000265930"/>
    </source>
</evidence>
<gene>
    <name evidence="1" type="ORF">D2A34_14320</name>
</gene>
<comment type="caution">
    <text evidence="1">The sequence shown here is derived from an EMBL/GenBank/DDBJ whole genome shotgun (WGS) entry which is preliminary data.</text>
</comment>
<organism evidence="1 2">
    <name type="scientific">Clostridium chromiireducens</name>
    <dbReference type="NCBI Taxonomy" id="225345"/>
    <lineage>
        <taxon>Bacteria</taxon>
        <taxon>Bacillati</taxon>
        <taxon>Bacillota</taxon>
        <taxon>Clostridia</taxon>
        <taxon>Eubacteriales</taxon>
        <taxon>Clostridiaceae</taxon>
        <taxon>Clostridium</taxon>
    </lineage>
</organism>
<reference evidence="1 2" key="1">
    <citation type="submission" date="2018-08" db="EMBL/GenBank/DDBJ databases">
        <title>Genome of Clostridium chromiireducens C1, DSM12136.</title>
        <authorList>
            <person name="Xing M."/>
            <person name="Wei Y."/>
            <person name="Ang E.L."/>
            <person name="Zhao H."/>
            <person name="Zhang Y."/>
        </authorList>
    </citation>
    <scope>NUCLEOTIDE SEQUENCE [LARGE SCALE GENOMIC DNA]</scope>
    <source>
        <strain evidence="1 2">C1</strain>
    </source>
</reference>